<dbReference type="Pfam" id="PF14808">
    <property type="entry name" value="TMEM164"/>
    <property type="match status" value="1"/>
</dbReference>
<feature type="transmembrane region" description="Helical" evidence="1">
    <location>
        <begin position="77"/>
        <end position="95"/>
    </location>
</feature>
<accession>A0A1G9GX42</accession>
<proteinExistence type="predicted"/>
<dbReference type="Proteomes" id="UP000199008">
    <property type="component" value="Unassembled WGS sequence"/>
</dbReference>
<evidence type="ECO:0000313" key="3">
    <source>
        <dbReference type="Proteomes" id="UP000199008"/>
    </source>
</evidence>
<feature type="transmembrane region" description="Helical" evidence="1">
    <location>
        <begin position="204"/>
        <end position="228"/>
    </location>
</feature>
<feature type="transmembrane region" description="Helical" evidence="1">
    <location>
        <begin position="107"/>
        <end position="125"/>
    </location>
</feature>
<dbReference type="EMBL" id="FNFY01000019">
    <property type="protein sequence ID" value="SDL05236.1"/>
    <property type="molecule type" value="Genomic_DNA"/>
</dbReference>
<keyword evidence="3" id="KW-1185">Reference proteome</keyword>
<gene>
    <name evidence="2" type="ORF">SAMN05216216_11943</name>
</gene>
<keyword evidence="1" id="KW-0472">Membrane</keyword>
<feature type="transmembrane region" description="Helical" evidence="1">
    <location>
        <begin position="131"/>
        <end position="154"/>
    </location>
</feature>
<dbReference type="AlphaFoldDB" id="A0A1G9GX42"/>
<keyword evidence="1" id="KW-0812">Transmembrane</keyword>
<feature type="transmembrane region" description="Helical" evidence="1">
    <location>
        <begin position="20"/>
        <end position="37"/>
    </location>
</feature>
<organism evidence="2 3">
    <name type="scientific">Lacicoccus qingdaonensis</name>
    <dbReference type="NCBI Taxonomy" id="576118"/>
    <lineage>
        <taxon>Bacteria</taxon>
        <taxon>Bacillati</taxon>
        <taxon>Bacillota</taxon>
        <taxon>Bacilli</taxon>
        <taxon>Bacillales</taxon>
        <taxon>Salinicoccaceae</taxon>
        <taxon>Lacicoccus</taxon>
    </lineage>
</organism>
<protein>
    <submittedName>
        <fullName evidence="2">Conserved hypothetical integral membrane protein TIGR02206</fullName>
    </submittedName>
</protein>
<keyword evidence="1" id="KW-1133">Transmembrane helix</keyword>
<feature type="transmembrane region" description="Helical" evidence="1">
    <location>
        <begin position="49"/>
        <end position="71"/>
    </location>
</feature>
<evidence type="ECO:0000313" key="2">
    <source>
        <dbReference type="EMBL" id="SDL05236.1"/>
    </source>
</evidence>
<name>A0A1G9GX42_9BACL</name>
<sequence length="241" mass="28483">MFSMDRMINPDTPYIEPGDFSYFIYMFLLAVAAYVIYRLRFKISRNTSLALLIFLIISVFQRMLINSWYLINDDYSLAYSLPLQICRVIIWLIIIQFFVRKDFLNQAIFYIGLFAYAAFFYPIGIHPVWHMAGWSFFLLHAANVLFPLTMHFAMGFVPTLKGVFQAYFIFAVYFLFVYFLNPHVSGNYFFINNRPFFHDMSEALYVTVNLTGTLIGFMAVFFIIRLIIHLRKNIIYETGDK</sequence>
<evidence type="ECO:0000256" key="1">
    <source>
        <dbReference type="SAM" id="Phobius"/>
    </source>
</evidence>
<feature type="transmembrane region" description="Helical" evidence="1">
    <location>
        <begin position="166"/>
        <end position="184"/>
    </location>
</feature>
<reference evidence="3" key="1">
    <citation type="submission" date="2016-10" db="EMBL/GenBank/DDBJ databases">
        <authorList>
            <person name="Varghese N."/>
            <person name="Submissions S."/>
        </authorList>
    </citation>
    <scope>NUCLEOTIDE SEQUENCE [LARGE SCALE GENOMIC DNA]</scope>
    <source>
        <strain evidence="3">CGMCC 1.8895</strain>
    </source>
</reference>
<dbReference type="STRING" id="576118.SAMN05216216_11943"/>